<evidence type="ECO:0000313" key="2">
    <source>
        <dbReference type="Proteomes" id="UP001060215"/>
    </source>
</evidence>
<proteinExistence type="predicted"/>
<dbReference type="Proteomes" id="UP001060215">
    <property type="component" value="Chromosome 7"/>
</dbReference>
<evidence type="ECO:0000313" key="1">
    <source>
        <dbReference type="EMBL" id="KAI8006424.1"/>
    </source>
</evidence>
<protein>
    <submittedName>
        <fullName evidence="1">Uncharacterized protein</fullName>
    </submittedName>
</protein>
<gene>
    <name evidence="1" type="ORF">LOK49_LG07G03298</name>
</gene>
<organism evidence="1 2">
    <name type="scientific">Camellia lanceoleosa</name>
    <dbReference type="NCBI Taxonomy" id="1840588"/>
    <lineage>
        <taxon>Eukaryota</taxon>
        <taxon>Viridiplantae</taxon>
        <taxon>Streptophyta</taxon>
        <taxon>Embryophyta</taxon>
        <taxon>Tracheophyta</taxon>
        <taxon>Spermatophyta</taxon>
        <taxon>Magnoliopsida</taxon>
        <taxon>eudicotyledons</taxon>
        <taxon>Gunneridae</taxon>
        <taxon>Pentapetalae</taxon>
        <taxon>asterids</taxon>
        <taxon>Ericales</taxon>
        <taxon>Theaceae</taxon>
        <taxon>Camellia</taxon>
    </lineage>
</organism>
<dbReference type="EMBL" id="CM045764">
    <property type="protein sequence ID" value="KAI8006424.1"/>
    <property type="molecule type" value="Genomic_DNA"/>
</dbReference>
<accession>A0ACC0H0C3</accession>
<keyword evidence="2" id="KW-1185">Reference proteome</keyword>
<comment type="caution">
    <text evidence="1">The sequence shown here is derived from an EMBL/GenBank/DDBJ whole genome shotgun (WGS) entry which is preliminary data.</text>
</comment>
<sequence length="270" mass="30595">MVKLQEVGWNPLSRSTLSSSIEAPLHQIIRTITNTDKQETTLSSSTQASFHTIMASAVIQFLPHPHSLHQLHPSSNPSQFHIHNLPHLKKHHLTIKCTSSNDSAPEPDFPTPPPGSETTISPDKFPIEKRKRSEITRDRRSRTSLVKPEPPNFEIGWKRTKEIPLEKPKGYVIMDFLEKLVGLMEREFGSVALLAKAGEIVAERAREEAEVLREEGEVDERMVTELFRVLKLMEMDLAMVKAAVKEETLNERIEQAKARCRQAILVANSF</sequence>
<name>A0ACC0H0C3_9ERIC</name>
<reference evidence="1 2" key="1">
    <citation type="journal article" date="2022" name="Plant J.">
        <title>Chromosome-level genome of Camellia lanceoleosa provides a valuable resource for understanding genome evolution and self-incompatibility.</title>
        <authorList>
            <person name="Gong W."/>
            <person name="Xiao S."/>
            <person name="Wang L."/>
            <person name="Liao Z."/>
            <person name="Chang Y."/>
            <person name="Mo W."/>
            <person name="Hu G."/>
            <person name="Li W."/>
            <person name="Zhao G."/>
            <person name="Zhu H."/>
            <person name="Hu X."/>
            <person name="Ji K."/>
            <person name="Xiang X."/>
            <person name="Song Q."/>
            <person name="Yuan D."/>
            <person name="Jin S."/>
            <person name="Zhang L."/>
        </authorList>
    </citation>
    <scope>NUCLEOTIDE SEQUENCE [LARGE SCALE GENOMIC DNA]</scope>
    <source>
        <strain evidence="1">SQ_2022a</strain>
    </source>
</reference>